<evidence type="ECO:0000313" key="10">
    <source>
        <dbReference type="Proteomes" id="UP000694558"/>
    </source>
</evidence>
<dbReference type="GeneTree" id="ENSGT00940000158240"/>
<dbReference type="GO" id="GO:0030170">
    <property type="term" value="F:pyridoxal phosphate binding"/>
    <property type="evidence" value="ECO:0007669"/>
    <property type="project" value="InterPro"/>
</dbReference>
<dbReference type="SUPFAM" id="SSF53383">
    <property type="entry name" value="PLP-dependent transferases"/>
    <property type="match status" value="1"/>
</dbReference>
<evidence type="ECO:0000256" key="4">
    <source>
        <dbReference type="ARBA" id="ARBA00022793"/>
    </source>
</evidence>
<protein>
    <submittedName>
        <fullName evidence="9">Cysteine sulfinic acid decarboxylase</fullName>
    </submittedName>
</protein>
<proteinExistence type="inferred from homology"/>
<dbReference type="InterPro" id="IPR015421">
    <property type="entry name" value="PyrdxlP-dep_Trfase_major"/>
</dbReference>
<keyword evidence="6 8" id="KW-0456">Lyase</keyword>
<evidence type="ECO:0000256" key="8">
    <source>
        <dbReference type="RuleBase" id="RU000382"/>
    </source>
</evidence>
<reference evidence="9" key="1">
    <citation type="submission" date="2023-05" db="EMBL/GenBank/DDBJ databases">
        <title>High-quality long-read genome of Scophthalmus maximus.</title>
        <authorList>
            <person name="Lien S."/>
            <person name="Martinez P."/>
        </authorList>
    </citation>
    <scope>NUCLEOTIDE SEQUENCE [LARGE SCALE GENOMIC DNA]</scope>
</reference>
<dbReference type="GO" id="GO:0005737">
    <property type="term" value="C:cytoplasm"/>
    <property type="evidence" value="ECO:0007669"/>
    <property type="project" value="TreeGrafter"/>
</dbReference>
<evidence type="ECO:0000256" key="3">
    <source>
        <dbReference type="ARBA" id="ARBA00011738"/>
    </source>
</evidence>
<dbReference type="Gene3D" id="3.90.1150.170">
    <property type="match status" value="1"/>
</dbReference>
<gene>
    <name evidence="9" type="primary">csad</name>
</gene>
<dbReference type="GO" id="GO:0019752">
    <property type="term" value="P:carboxylic acid metabolic process"/>
    <property type="evidence" value="ECO:0007669"/>
    <property type="project" value="InterPro"/>
</dbReference>
<evidence type="ECO:0000313" key="9">
    <source>
        <dbReference type="Ensembl" id="ENSSMAP00000058171.1"/>
    </source>
</evidence>
<evidence type="ECO:0000256" key="7">
    <source>
        <dbReference type="PIRSR" id="PIRSR602129-50"/>
    </source>
</evidence>
<dbReference type="PANTHER" id="PTHR45677:SF8">
    <property type="entry name" value="CYSTEINE SULFINIC ACID DECARBOXYLASE"/>
    <property type="match status" value="1"/>
</dbReference>
<feature type="modified residue" description="N6-(pyridoxal phosphate)lysine" evidence="7">
    <location>
        <position position="328"/>
    </location>
</feature>
<evidence type="ECO:0000256" key="2">
    <source>
        <dbReference type="ARBA" id="ARBA00009533"/>
    </source>
</evidence>
<dbReference type="InterPro" id="IPR021115">
    <property type="entry name" value="Pyridoxal-P_BS"/>
</dbReference>
<dbReference type="InterPro" id="IPR015424">
    <property type="entry name" value="PyrdxlP-dep_Trfase"/>
</dbReference>
<keyword evidence="5 7" id="KW-0663">Pyridoxal phosphate</keyword>
<sequence length="516" mass="58303">MSCQSSYNNCVGGKTTTAAEKQTSHRDLNEPLIDHIEGQLFLNETFKIIVEEVLRKGTDVKEKVCEWKEPEELALLLDLELRATGEPQHSLLQRVKDVAKYSVKTSHPRFYNQQFAGVDYHSLAGRFLTEALNTNLFTYEVAPAFVLMESEVLRGLRQMVGWTEGDGIFCPGGSTSNIYAMNLARYRFFPEVKSQGLWGLPRLTIFTSPESHYSVKKGAAFLGLGTDNVILVKVDDGYDICPAVILKIVAFCSFYKQGAVPFLVSCTAGTTVQGAFDPLDLIAGVCEKHKLWMHIDAAWGGSVLFSKQHRQLMKGADRADSVAWNPHKMLVAGLQCSVLLLRDTTNLLKQCHSANATYLFQQDKFYDVNLDIGDKSMQCSRKVDCLKLWLMWKAVGSDGLAERVDRAFIHVRYLVEQMKKREGFHLLSEPEFVNVCFWYIPPSLRGKEGNADYQERLAKVAPIIKERMVKQGTMMVGYQPLGNRVNFFRVIVFSPLVSQKDMDFFLDEIERLGNDL</sequence>
<dbReference type="Pfam" id="PF00282">
    <property type="entry name" value="Pyridoxal_deC"/>
    <property type="match status" value="1"/>
</dbReference>
<dbReference type="PANTHER" id="PTHR45677">
    <property type="entry name" value="GLUTAMATE DECARBOXYLASE-RELATED"/>
    <property type="match status" value="1"/>
</dbReference>
<dbReference type="AlphaFoldDB" id="A0A8D3DF62"/>
<evidence type="ECO:0000256" key="1">
    <source>
        <dbReference type="ARBA" id="ARBA00001933"/>
    </source>
</evidence>
<accession>A0A8D3DF62</accession>
<comment type="cofactor">
    <cofactor evidence="1 7 8">
        <name>pyridoxal 5'-phosphate</name>
        <dbReference type="ChEBI" id="CHEBI:597326"/>
    </cofactor>
</comment>
<organism evidence="9 10">
    <name type="scientific">Scophthalmus maximus</name>
    <name type="common">Turbot</name>
    <name type="synonym">Psetta maxima</name>
    <dbReference type="NCBI Taxonomy" id="52904"/>
    <lineage>
        <taxon>Eukaryota</taxon>
        <taxon>Metazoa</taxon>
        <taxon>Chordata</taxon>
        <taxon>Craniata</taxon>
        <taxon>Vertebrata</taxon>
        <taxon>Euteleostomi</taxon>
        <taxon>Actinopterygii</taxon>
        <taxon>Neopterygii</taxon>
        <taxon>Teleostei</taxon>
        <taxon>Neoteleostei</taxon>
        <taxon>Acanthomorphata</taxon>
        <taxon>Carangaria</taxon>
        <taxon>Pleuronectiformes</taxon>
        <taxon>Pleuronectoidei</taxon>
        <taxon>Scophthalmidae</taxon>
        <taxon>Scophthalmus</taxon>
    </lineage>
</organism>
<dbReference type="PROSITE" id="PS00392">
    <property type="entry name" value="DDC_GAD_HDC_YDC"/>
    <property type="match status" value="1"/>
</dbReference>
<dbReference type="GO" id="GO:0004782">
    <property type="term" value="F:sulfinoalanine decarboxylase activity"/>
    <property type="evidence" value="ECO:0007669"/>
    <property type="project" value="TreeGrafter"/>
</dbReference>
<dbReference type="Gene3D" id="3.40.640.10">
    <property type="entry name" value="Type I PLP-dependent aspartate aminotransferase-like (Major domain)"/>
    <property type="match status" value="1"/>
</dbReference>
<dbReference type="CDD" id="cd06450">
    <property type="entry name" value="DOPA_deC_like"/>
    <property type="match status" value="1"/>
</dbReference>
<keyword evidence="4" id="KW-0210">Decarboxylase</keyword>
<dbReference type="GO" id="GO:0042412">
    <property type="term" value="P:taurine biosynthetic process"/>
    <property type="evidence" value="ECO:0007669"/>
    <property type="project" value="TreeGrafter"/>
</dbReference>
<comment type="similarity">
    <text evidence="2 8">Belongs to the group II decarboxylase family.</text>
</comment>
<reference evidence="9" key="2">
    <citation type="submission" date="2025-08" db="UniProtKB">
        <authorList>
            <consortium name="Ensembl"/>
        </authorList>
    </citation>
    <scope>IDENTIFICATION</scope>
</reference>
<name>A0A8D3DF62_SCOMX</name>
<evidence type="ECO:0000256" key="6">
    <source>
        <dbReference type="ARBA" id="ARBA00023239"/>
    </source>
</evidence>
<dbReference type="Proteomes" id="UP000694558">
    <property type="component" value="Chromosome 11"/>
</dbReference>
<dbReference type="InterPro" id="IPR002129">
    <property type="entry name" value="PyrdxlP-dep_de-COase"/>
</dbReference>
<evidence type="ECO:0000256" key="5">
    <source>
        <dbReference type="ARBA" id="ARBA00022898"/>
    </source>
</evidence>
<comment type="subunit">
    <text evidence="3">Homodimer.</text>
</comment>
<dbReference type="Ensembl" id="ENSSMAT00000079117.1">
    <property type="protein sequence ID" value="ENSSMAP00000058171.1"/>
    <property type="gene ID" value="ENSSMAG00000004800.2"/>
</dbReference>